<evidence type="ECO:0000256" key="1">
    <source>
        <dbReference type="ARBA" id="ARBA00023172"/>
    </source>
</evidence>
<evidence type="ECO:0000313" key="2">
    <source>
        <dbReference type="EMBL" id="KAA1130543.1"/>
    </source>
</evidence>
<dbReference type="SUPFAM" id="SSF56349">
    <property type="entry name" value="DNA breaking-rejoining enzymes"/>
    <property type="match status" value="1"/>
</dbReference>
<dbReference type="GO" id="GO:0015074">
    <property type="term" value="P:DNA integration"/>
    <property type="evidence" value="ECO:0007669"/>
    <property type="project" value="InterPro"/>
</dbReference>
<dbReference type="Proteomes" id="UP000325313">
    <property type="component" value="Unassembled WGS sequence"/>
</dbReference>
<dbReference type="Gene3D" id="1.10.443.10">
    <property type="entry name" value="Intergrase catalytic core"/>
    <property type="match status" value="1"/>
</dbReference>
<name>A0A5B0S0G3_PUCGR</name>
<keyword evidence="1" id="KW-0233">DNA recombination</keyword>
<sequence>MIQHLVILANELAGGSEADLAILDLALVTFWSLARLGEVTYDPRKGGPHGIFPGDVIISSNGSLATIELKESKTARPGESQFLKVRKMPNLLCPIKALQRRLSTLVPDERLFSFVEFNKRTDLTKYVVRKRLAEVWEGSELHGLSGHLFRVGGASFHNALGVPTARICEIGRWASFSYKLYIREYTAADLSHALNLLAKLDLQWNLSST</sequence>
<dbReference type="PANTHER" id="PTHR34605">
    <property type="entry name" value="PHAGE_INTEGRASE DOMAIN-CONTAINING PROTEIN"/>
    <property type="match status" value="1"/>
</dbReference>
<dbReference type="AlphaFoldDB" id="A0A5B0S0G3"/>
<gene>
    <name evidence="2" type="ORF">PGTUg99_019653</name>
</gene>
<comment type="caution">
    <text evidence="2">The sequence shown here is derived from an EMBL/GenBank/DDBJ whole genome shotgun (WGS) entry which is preliminary data.</text>
</comment>
<dbReference type="InterPro" id="IPR011010">
    <property type="entry name" value="DNA_brk_join_enz"/>
</dbReference>
<accession>A0A5B0S0G3</accession>
<protein>
    <recommendedName>
        <fullName evidence="4">Tyr recombinase domain-containing protein</fullName>
    </recommendedName>
</protein>
<proteinExistence type="predicted"/>
<dbReference type="GO" id="GO:0003677">
    <property type="term" value="F:DNA binding"/>
    <property type="evidence" value="ECO:0007669"/>
    <property type="project" value="InterPro"/>
</dbReference>
<reference evidence="2 3" key="1">
    <citation type="submission" date="2019-05" db="EMBL/GenBank/DDBJ databases">
        <title>Emergence of the Ug99 lineage of the wheat stem rust pathogen through somatic hybridization.</title>
        <authorList>
            <person name="Li F."/>
            <person name="Upadhyaya N.M."/>
            <person name="Sperschneider J."/>
            <person name="Matny O."/>
            <person name="Nguyen-Phuc H."/>
            <person name="Mago R."/>
            <person name="Raley C."/>
            <person name="Miller M.E."/>
            <person name="Silverstein K.A.T."/>
            <person name="Henningsen E."/>
            <person name="Hirsch C.D."/>
            <person name="Visser B."/>
            <person name="Pretorius Z.A."/>
            <person name="Steffenson B.J."/>
            <person name="Schwessinger B."/>
            <person name="Dodds P.N."/>
            <person name="Figueroa M."/>
        </authorList>
    </citation>
    <scope>NUCLEOTIDE SEQUENCE [LARGE SCALE GENOMIC DNA]</scope>
    <source>
        <strain evidence="2 3">Ug99</strain>
    </source>
</reference>
<dbReference type="EMBL" id="VDEP01000108">
    <property type="protein sequence ID" value="KAA1130543.1"/>
    <property type="molecule type" value="Genomic_DNA"/>
</dbReference>
<dbReference type="PANTHER" id="PTHR34605:SF3">
    <property type="entry name" value="P CELL-TYPE AGGLUTINATION PROTEIN MAP4-LIKE-RELATED"/>
    <property type="match status" value="1"/>
</dbReference>
<evidence type="ECO:0000313" key="3">
    <source>
        <dbReference type="Proteomes" id="UP000325313"/>
    </source>
</evidence>
<dbReference type="GO" id="GO:0006310">
    <property type="term" value="P:DNA recombination"/>
    <property type="evidence" value="ECO:0007669"/>
    <property type="project" value="UniProtKB-KW"/>
</dbReference>
<dbReference type="InterPro" id="IPR013762">
    <property type="entry name" value="Integrase-like_cat_sf"/>
</dbReference>
<organism evidence="2 3">
    <name type="scientific">Puccinia graminis f. sp. tritici</name>
    <dbReference type="NCBI Taxonomy" id="56615"/>
    <lineage>
        <taxon>Eukaryota</taxon>
        <taxon>Fungi</taxon>
        <taxon>Dikarya</taxon>
        <taxon>Basidiomycota</taxon>
        <taxon>Pucciniomycotina</taxon>
        <taxon>Pucciniomycetes</taxon>
        <taxon>Pucciniales</taxon>
        <taxon>Pucciniaceae</taxon>
        <taxon>Puccinia</taxon>
    </lineage>
</organism>
<dbReference type="InterPro" id="IPR052925">
    <property type="entry name" value="Phage_Integrase-like_Recomb"/>
</dbReference>
<evidence type="ECO:0008006" key="4">
    <source>
        <dbReference type="Google" id="ProtNLM"/>
    </source>
</evidence>